<reference evidence="1 2" key="1">
    <citation type="submission" date="2024-03" db="EMBL/GenBank/DDBJ databases">
        <title>Aureococcus anophagefferens CCMP1851 and Kratosvirus quantuckense: Draft genome of a second virus-susceptible host strain in the model system.</title>
        <authorList>
            <person name="Chase E."/>
            <person name="Truchon A.R."/>
            <person name="Schepens W."/>
            <person name="Wilhelm S.W."/>
        </authorList>
    </citation>
    <scope>NUCLEOTIDE SEQUENCE [LARGE SCALE GENOMIC DNA]</scope>
    <source>
        <strain evidence="1 2">CCMP1851</strain>
    </source>
</reference>
<organism evidence="1 2">
    <name type="scientific">Aureococcus anophagefferens</name>
    <name type="common">Harmful bloom alga</name>
    <dbReference type="NCBI Taxonomy" id="44056"/>
    <lineage>
        <taxon>Eukaryota</taxon>
        <taxon>Sar</taxon>
        <taxon>Stramenopiles</taxon>
        <taxon>Ochrophyta</taxon>
        <taxon>Pelagophyceae</taxon>
        <taxon>Pelagomonadales</taxon>
        <taxon>Pelagomonadaceae</taxon>
        <taxon>Aureococcus</taxon>
    </lineage>
</organism>
<proteinExistence type="predicted"/>
<dbReference type="EMBL" id="JBBJCI010000426">
    <property type="protein sequence ID" value="KAK7230697.1"/>
    <property type="molecule type" value="Genomic_DNA"/>
</dbReference>
<comment type="caution">
    <text evidence="1">The sequence shown here is derived from an EMBL/GenBank/DDBJ whole genome shotgun (WGS) entry which is preliminary data.</text>
</comment>
<protein>
    <submittedName>
        <fullName evidence="1">Uncharacterized protein</fullName>
    </submittedName>
</protein>
<name>A0ABR1FH42_AURAN</name>
<evidence type="ECO:0000313" key="1">
    <source>
        <dbReference type="EMBL" id="KAK7230697.1"/>
    </source>
</evidence>
<sequence length="108" mass="12096">MSIVVQPDLKLFVDEAAVAPRQEPAGHSKEDLTRWQQEEQRHIAEEAAREMTAYEYDGPIVCYSAEYWKPRAPDEKAAAAYPAIFDFLACFSTNGGRLLDDKAANVTC</sequence>
<evidence type="ECO:0000313" key="2">
    <source>
        <dbReference type="Proteomes" id="UP001363151"/>
    </source>
</evidence>
<accession>A0ABR1FH42</accession>
<keyword evidence="2" id="KW-1185">Reference proteome</keyword>
<dbReference type="Proteomes" id="UP001363151">
    <property type="component" value="Unassembled WGS sequence"/>
</dbReference>
<gene>
    <name evidence="1" type="ORF">SO694_00078178</name>
</gene>